<protein>
    <submittedName>
        <fullName evidence="1">Uncharacterized protein</fullName>
    </submittedName>
</protein>
<dbReference type="RefSeq" id="WP_344095664.1">
    <property type="nucleotide sequence ID" value="NZ_BAAAHB010000091.1"/>
</dbReference>
<sequence>MRKLDTAQLGTTKFATAQLGTAKYATGRGTGPVPVAQRLIRDLPRAGRAAAVRTRYQAPRRTY</sequence>
<dbReference type="Proteomes" id="UP001499895">
    <property type="component" value="Unassembled WGS sequence"/>
</dbReference>
<accession>A0ABP3KVL4</accession>
<keyword evidence="2" id="KW-1185">Reference proteome</keyword>
<proteinExistence type="predicted"/>
<organism evidence="1 2">
    <name type="scientific">Streptomyces stramineus</name>
    <dbReference type="NCBI Taxonomy" id="173861"/>
    <lineage>
        <taxon>Bacteria</taxon>
        <taxon>Bacillati</taxon>
        <taxon>Actinomycetota</taxon>
        <taxon>Actinomycetes</taxon>
        <taxon>Kitasatosporales</taxon>
        <taxon>Streptomycetaceae</taxon>
        <taxon>Streptomyces</taxon>
    </lineage>
</organism>
<name>A0ABP3KVL4_9ACTN</name>
<comment type="caution">
    <text evidence="1">The sequence shown here is derived from an EMBL/GenBank/DDBJ whole genome shotgun (WGS) entry which is preliminary data.</text>
</comment>
<dbReference type="EMBL" id="BAAAHB010000091">
    <property type="protein sequence ID" value="GAA0486161.1"/>
    <property type="molecule type" value="Genomic_DNA"/>
</dbReference>
<gene>
    <name evidence="1" type="ORF">GCM10009544_54520</name>
</gene>
<evidence type="ECO:0000313" key="2">
    <source>
        <dbReference type="Proteomes" id="UP001499895"/>
    </source>
</evidence>
<reference evidence="2" key="1">
    <citation type="journal article" date="2019" name="Int. J. Syst. Evol. Microbiol.">
        <title>The Global Catalogue of Microorganisms (GCM) 10K type strain sequencing project: providing services to taxonomists for standard genome sequencing and annotation.</title>
        <authorList>
            <consortium name="The Broad Institute Genomics Platform"/>
            <consortium name="The Broad Institute Genome Sequencing Center for Infectious Disease"/>
            <person name="Wu L."/>
            <person name="Ma J."/>
        </authorList>
    </citation>
    <scope>NUCLEOTIDE SEQUENCE [LARGE SCALE GENOMIC DNA]</scope>
    <source>
        <strain evidence="2">JCM 10649</strain>
    </source>
</reference>
<evidence type="ECO:0000313" key="1">
    <source>
        <dbReference type="EMBL" id="GAA0486161.1"/>
    </source>
</evidence>